<gene>
    <name evidence="2" type="ORF">CLV62_1104</name>
</gene>
<comment type="caution">
    <text evidence="2">The sequence shown here is derived from an EMBL/GenBank/DDBJ whole genome shotgun (WGS) entry which is preliminary data.</text>
</comment>
<dbReference type="CDD" id="cd00093">
    <property type="entry name" value="HTH_XRE"/>
    <property type="match status" value="1"/>
</dbReference>
<dbReference type="Proteomes" id="UP000247973">
    <property type="component" value="Unassembled WGS sequence"/>
</dbReference>
<dbReference type="OrthoDB" id="1034290at2"/>
<dbReference type="Gene3D" id="1.10.260.40">
    <property type="entry name" value="lambda repressor-like DNA-binding domains"/>
    <property type="match status" value="1"/>
</dbReference>
<dbReference type="GO" id="GO:0003677">
    <property type="term" value="F:DNA binding"/>
    <property type="evidence" value="ECO:0007669"/>
    <property type="project" value="InterPro"/>
</dbReference>
<evidence type="ECO:0000313" key="2">
    <source>
        <dbReference type="EMBL" id="PXV64361.1"/>
    </source>
</evidence>
<evidence type="ECO:0000259" key="1">
    <source>
        <dbReference type="PROSITE" id="PS50943"/>
    </source>
</evidence>
<dbReference type="PROSITE" id="PS50943">
    <property type="entry name" value="HTH_CROC1"/>
    <property type="match status" value="1"/>
</dbReference>
<dbReference type="EMBL" id="QICL01000010">
    <property type="protein sequence ID" value="PXV64361.1"/>
    <property type="molecule type" value="Genomic_DNA"/>
</dbReference>
<dbReference type="InterPro" id="IPR010982">
    <property type="entry name" value="Lambda_DNA-bd_dom_sf"/>
</dbReference>
<sequence>MKERIKKIMDSENMTPARFADSLQIGRAVISHILNGRNNPSLDVITRILTQMPDIDSQWLLTGTGTMYKSEISNHSTDTKNQSSFPDLFSQLSQENDNPIYSTKETEDNKYRKENIVDLHQSEAQETIKERVIYKEAPSKKVKQIIIYYTDNTFEAFTPGQ</sequence>
<organism evidence="2 3">
    <name type="scientific">Dysgonomonas alginatilytica</name>
    <dbReference type="NCBI Taxonomy" id="1605892"/>
    <lineage>
        <taxon>Bacteria</taxon>
        <taxon>Pseudomonadati</taxon>
        <taxon>Bacteroidota</taxon>
        <taxon>Bacteroidia</taxon>
        <taxon>Bacteroidales</taxon>
        <taxon>Dysgonomonadaceae</taxon>
        <taxon>Dysgonomonas</taxon>
    </lineage>
</organism>
<dbReference type="SMART" id="SM00530">
    <property type="entry name" value="HTH_XRE"/>
    <property type="match status" value="1"/>
</dbReference>
<feature type="domain" description="HTH cro/C1-type" evidence="1">
    <location>
        <begin position="5"/>
        <end position="48"/>
    </location>
</feature>
<reference evidence="2 3" key="1">
    <citation type="submission" date="2018-03" db="EMBL/GenBank/DDBJ databases">
        <title>Genomic Encyclopedia of Archaeal and Bacterial Type Strains, Phase II (KMG-II): from individual species to whole genera.</title>
        <authorList>
            <person name="Goeker M."/>
        </authorList>
    </citation>
    <scope>NUCLEOTIDE SEQUENCE [LARGE SCALE GENOMIC DNA]</scope>
    <source>
        <strain evidence="2 3">DSM 100214</strain>
    </source>
</reference>
<proteinExistence type="predicted"/>
<dbReference type="InterPro" id="IPR001387">
    <property type="entry name" value="Cro/C1-type_HTH"/>
</dbReference>
<accession>A0A2V3PRB6</accession>
<dbReference type="SUPFAM" id="SSF47413">
    <property type="entry name" value="lambda repressor-like DNA-binding domains"/>
    <property type="match status" value="1"/>
</dbReference>
<dbReference type="RefSeq" id="WP_110310488.1">
    <property type="nucleotide sequence ID" value="NZ_QICL01000010.1"/>
</dbReference>
<dbReference type="AlphaFoldDB" id="A0A2V3PRB6"/>
<name>A0A2V3PRB6_9BACT</name>
<dbReference type="Pfam" id="PF01381">
    <property type="entry name" value="HTH_3"/>
    <property type="match status" value="1"/>
</dbReference>
<evidence type="ECO:0000313" key="3">
    <source>
        <dbReference type="Proteomes" id="UP000247973"/>
    </source>
</evidence>
<protein>
    <submittedName>
        <fullName evidence="2">Helix-turn-helix protein</fullName>
    </submittedName>
</protein>
<keyword evidence="3" id="KW-1185">Reference proteome</keyword>